<dbReference type="SUPFAM" id="SSF50129">
    <property type="entry name" value="GroES-like"/>
    <property type="match status" value="1"/>
</dbReference>
<proteinExistence type="inferred from homology"/>
<gene>
    <name evidence="6" type="ORF">CUN51_00985</name>
</gene>
<dbReference type="InterPro" id="IPR013154">
    <property type="entry name" value="ADH-like_N"/>
</dbReference>
<dbReference type="EMBL" id="PGTK01000001">
    <property type="protein sequence ID" value="PJF32231.1"/>
    <property type="molecule type" value="Genomic_DNA"/>
</dbReference>
<evidence type="ECO:0000256" key="4">
    <source>
        <dbReference type="RuleBase" id="RU361277"/>
    </source>
</evidence>
<dbReference type="PANTHER" id="PTHR43401">
    <property type="entry name" value="L-THREONINE 3-DEHYDROGENASE"/>
    <property type="match status" value="1"/>
</dbReference>
<dbReference type="PROSITE" id="PS00059">
    <property type="entry name" value="ADH_ZINC"/>
    <property type="match status" value="1"/>
</dbReference>
<dbReference type="InterPro" id="IPR011032">
    <property type="entry name" value="GroES-like_sf"/>
</dbReference>
<dbReference type="Pfam" id="PF08240">
    <property type="entry name" value="ADH_N"/>
    <property type="match status" value="1"/>
</dbReference>
<evidence type="ECO:0000256" key="1">
    <source>
        <dbReference type="ARBA" id="ARBA00022723"/>
    </source>
</evidence>
<evidence type="ECO:0000313" key="7">
    <source>
        <dbReference type="Proteomes" id="UP000228921"/>
    </source>
</evidence>
<keyword evidence="2 4" id="KW-0862">Zinc</keyword>
<dbReference type="GO" id="GO:0016491">
    <property type="term" value="F:oxidoreductase activity"/>
    <property type="evidence" value="ECO:0007669"/>
    <property type="project" value="UniProtKB-KW"/>
</dbReference>
<dbReference type="InterPro" id="IPR013149">
    <property type="entry name" value="ADH-like_C"/>
</dbReference>
<dbReference type="Gene3D" id="3.40.50.720">
    <property type="entry name" value="NAD(P)-binding Rossmann-like Domain"/>
    <property type="match status" value="1"/>
</dbReference>
<reference evidence="6 7" key="1">
    <citation type="submission" date="2017-11" db="EMBL/GenBank/DDBJ databases">
        <title>Evolution of Phototrophy in the Chloroflexi Phylum Driven by Horizontal Gene Transfer.</title>
        <authorList>
            <person name="Ward L.M."/>
            <person name="Hemp J."/>
            <person name="Shih P.M."/>
            <person name="Mcglynn S.E."/>
            <person name="Fischer W."/>
        </authorList>
    </citation>
    <scope>NUCLEOTIDE SEQUENCE [LARGE SCALE GENOMIC DNA]</scope>
    <source>
        <strain evidence="6">CP2_2F</strain>
    </source>
</reference>
<dbReference type="GO" id="GO:0008270">
    <property type="term" value="F:zinc ion binding"/>
    <property type="evidence" value="ECO:0007669"/>
    <property type="project" value="InterPro"/>
</dbReference>
<dbReference type="AlphaFoldDB" id="A0A2M8P3V7"/>
<name>A0A2M8P3V7_9CHLR</name>
<comment type="similarity">
    <text evidence="4">Belongs to the zinc-containing alcohol dehydrogenase family.</text>
</comment>
<comment type="cofactor">
    <cofactor evidence="4">
        <name>Zn(2+)</name>
        <dbReference type="ChEBI" id="CHEBI:29105"/>
    </cofactor>
</comment>
<dbReference type="PANTHER" id="PTHR43401:SF2">
    <property type="entry name" value="L-THREONINE 3-DEHYDROGENASE"/>
    <property type="match status" value="1"/>
</dbReference>
<evidence type="ECO:0000259" key="5">
    <source>
        <dbReference type="SMART" id="SM00829"/>
    </source>
</evidence>
<protein>
    <submittedName>
        <fullName evidence="6">Sorbitol dehydrogenase</fullName>
    </submittedName>
</protein>
<dbReference type="InterPro" id="IPR002328">
    <property type="entry name" value="ADH_Zn_CS"/>
</dbReference>
<evidence type="ECO:0000256" key="3">
    <source>
        <dbReference type="ARBA" id="ARBA00023002"/>
    </source>
</evidence>
<evidence type="ECO:0000256" key="2">
    <source>
        <dbReference type="ARBA" id="ARBA00022833"/>
    </source>
</evidence>
<keyword evidence="3" id="KW-0560">Oxidoreductase</keyword>
<dbReference type="Pfam" id="PF00107">
    <property type="entry name" value="ADH_zinc_N"/>
    <property type="match status" value="1"/>
</dbReference>
<dbReference type="InterPro" id="IPR050129">
    <property type="entry name" value="Zn_alcohol_dh"/>
</dbReference>
<dbReference type="InterPro" id="IPR020843">
    <property type="entry name" value="ER"/>
</dbReference>
<sequence length="341" mass="36970">MKALVYTGVGTVQLEERPHPGEPAEGELLVRVRVCGVCGSDVTDWYMLPRAPVVLGHEPAGEVVAVGAGVTEFKVGDRVALHHHMPCMVCELCRRGAYTNCPQFKKTRLYPAGLAEYVRVPREIVAGDVLKLPDNLPYEAGALIEPIACCVRALDRARVQGGDSVVVIGAGFNGVVMALLALHWGADRVAVLDRVPSRLARAESLGLTTFNVDETDWQERVKAWTGGYGVGVVIVTPSKTPVIQQGIALVAPGGTLMMYGPPAPDDRLSLDANYTFFKEITITSSYSASPYDTRRTLSLIANGVLDYRALITHRFPLEQADQAWHMTKAAADSLKIVVEMF</sequence>
<keyword evidence="1 4" id="KW-0479">Metal-binding</keyword>
<dbReference type="Proteomes" id="UP000228921">
    <property type="component" value="Unassembled WGS sequence"/>
</dbReference>
<evidence type="ECO:0000313" key="6">
    <source>
        <dbReference type="EMBL" id="PJF32231.1"/>
    </source>
</evidence>
<dbReference type="InterPro" id="IPR036291">
    <property type="entry name" value="NAD(P)-bd_dom_sf"/>
</dbReference>
<dbReference type="SMART" id="SM00829">
    <property type="entry name" value="PKS_ER"/>
    <property type="match status" value="1"/>
</dbReference>
<accession>A0A2M8P3V7</accession>
<dbReference type="SUPFAM" id="SSF51735">
    <property type="entry name" value="NAD(P)-binding Rossmann-fold domains"/>
    <property type="match status" value="1"/>
</dbReference>
<comment type="caution">
    <text evidence="6">The sequence shown here is derived from an EMBL/GenBank/DDBJ whole genome shotgun (WGS) entry which is preliminary data.</text>
</comment>
<dbReference type="Gene3D" id="3.90.180.10">
    <property type="entry name" value="Medium-chain alcohol dehydrogenases, catalytic domain"/>
    <property type="match status" value="1"/>
</dbReference>
<feature type="domain" description="Enoyl reductase (ER)" evidence="5">
    <location>
        <begin position="8"/>
        <end position="338"/>
    </location>
</feature>
<organism evidence="6 7">
    <name type="scientific">Candidatus Thermofonsia Clade 1 bacterium</name>
    <dbReference type="NCBI Taxonomy" id="2364210"/>
    <lineage>
        <taxon>Bacteria</taxon>
        <taxon>Bacillati</taxon>
        <taxon>Chloroflexota</taxon>
        <taxon>Candidatus Thermofontia</taxon>
        <taxon>Candidatus Thermofonsia Clade 1</taxon>
    </lineage>
</organism>